<dbReference type="PANTHER" id="PTHR33240">
    <property type="entry name" value="OS08G0508500 PROTEIN"/>
    <property type="match status" value="1"/>
</dbReference>
<evidence type="ECO:0000313" key="1">
    <source>
        <dbReference type="EMBL" id="KJB47667.1"/>
    </source>
</evidence>
<accession>A0A0D2PNB9</accession>
<dbReference type="SUPFAM" id="SSF50630">
    <property type="entry name" value="Acid proteases"/>
    <property type="match status" value="1"/>
</dbReference>
<sequence length="124" mass="14013">MVGRPTGKMTNVYKNAIHNKSLYVESTINGFPNRRKFIDDGSSVNLMRLSILKAINIDVKSLLRLMTISSFDNKDIIKSGKMTINFKIGSIQDQTCFHVIDADVSYHLLIGRKILHAQNIIQGY</sequence>
<dbReference type="Proteomes" id="UP000032304">
    <property type="component" value="Chromosome 8"/>
</dbReference>
<dbReference type="OMA" id="NEYLIWR"/>
<dbReference type="CDD" id="cd00303">
    <property type="entry name" value="retropepsin_like"/>
    <property type="match status" value="1"/>
</dbReference>
<name>A0A0D2PNB9_GOSRA</name>
<proteinExistence type="predicted"/>
<dbReference type="InterPro" id="IPR021109">
    <property type="entry name" value="Peptidase_aspartic_dom_sf"/>
</dbReference>
<dbReference type="AlphaFoldDB" id="A0A0D2PNB9"/>
<dbReference type="Gramene" id="KJB47667">
    <property type="protein sequence ID" value="KJB47667"/>
    <property type="gene ID" value="B456_008G035800"/>
</dbReference>
<gene>
    <name evidence="1" type="ORF">B456_008G035800</name>
</gene>
<evidence type="ECO:0000313" key="2">
    <source>
        <dbReference type="Proteomes" id="UP000032304"/>
    </source>
</evidence>
<evidence type="ECO:0008006" key="3">
    <source>
        <dbReference type="Google" id="ProtNLM"/>
    </source>
</evidence>
<keyword evidence="2" id="KW-1185">Reference proteome</keyword>
<dbReference type="Gene3D" id="2.40.70.10">
    <property type="entry name" value="Acid Proteases"/>
    <property type="match status" value="1"/>
</dbReference>
<reference evidence="1 2" key="1">
    <citation type="journal article" date="2012" name="Nature">
        <title>Repeated polyploidization of Gossypium genomes and the evolution of spinnable cotton fibres.</title>
        <authorList>
            <person name="Paterson A.H."/>
            <person name="Wendel J.F."/>
            <person name="Gundlach H."/>
            <person name="Guo H."/>
            <person name="Jenkins J."/>
            <person name="Jin D."/>
            <person name="Llewellyn D."/>
            <person name="Showmaker K.C."/>
            <person name="Shu S."/>
            <person name="Udall J."/>
            <person name="Yoo M.J."/>
            <person name="Byers R."/>
            <person name="Chen W."/>
            <person name="Doron-Faigenboim A."/>
            <person name="Duke M.V."/>
            <person name="Gong L."/>
            <person name="Grimwood J."/>
            <person name="Grover C."/>
            <person name="Grupp K."/>
            <person name="Hu G."/>
            <person name="Lee T.H."/>
            <person name="Li J."/>
            <person name="Lin L."/>
            <person name="Liu T."/>
            <person name="Marler B.S."/>
            <person name="Page J.T."/>
            <person name="Roberts A.W."/>
            <person name="Romanel E."/>
            <person name="Sanders W.S."/>
            <person name="Szadkowski E."/>
            <person name="Tan X."/>
            <person name="Tang H."/>
            <person name="Xu C."/>
            <person name="Wang J."/>
            <person name="Wang Z."/>
            <person name="Zhang D."/>
            <person name="Zhang L."/>
            <person name="Ashrafi H."/>
            <person name="Bedon F."/>
            <person name="Bowers J.E."/>
            <person name="Brubaker C.L."/>
            <person name="Chee P.W."/>
            <person name="Das S."/>
            <person name="Gingle A.R."/>
            <person name="Haigler C.H."/>
            <person name="Harker D."/>
            <person name="Hoffmann L.V."/>
            <person name="Hovav R."/>
            <person name="Jones D.C."/>
            <person name="Lemke C."/>
            <person name="Mansoor S."/>
            <person name="ur Rahman M."/>
            <person name="Rainville L.N."/>
            <person name="Rambani A."/>
            <person name="Reddy U.K."/>
            <person name="Rong J.K."/>
            <person name="Saranga Y."/>
            <person name="Scheffler B.E."/>
            <person name="Scheffler J.A."/>
            <person name="Stelly D.M."/>
            <person name="Triplett B.A."/>
            <person name="Van Deynze A."/>
            <person name="Vaslin M.F."/>
            <person name="Waghmare V.N."/>
            <person name="Walford S.A."/>
            <person name="Wright R.J."/>
            <person name="Zaki E.A."/>
            <person name="Zhang T."/>
            <person name="Dennis E.S."/>
            <person name="Mayer K.F."/>
            <person name="Peterson D.G."/>
            <person name="Rokhsar D.S."/>
            <person name="Wang X."/>
            <person name="Schmutz J."/>
        </authorList>
    </citation>
    <scope>NUCLEOTIDE SEQUENCE [LARGE SCALE GENOMIC DNA]</scope>
</reference>
<organism evidence="1 2">
    <name type="scientific">Gossypium raimondii</name>
    <name type="common">Peruvian cotton</name>
    <name type="synonym">Gossypium klotzschianum subsp. raimondii</name>
    <dbReference type="NCBI Taxonomy" id="29730"/>
    <lineage>
        <taxon>Eukaryota</taxon>
        <taxon>Viridiplantae</taxon>
        <taxon>Streptophyta</taxon>
        <taxon>Embryophyta</taxon>
        <taxon>Tracheophyta</taxon>
        <taxon>Spermatophyta</taxon>
        <taxon>Magnoliopsida</taxon>
        <taxon>eudicotyledons</taxon>
        <taxon>Gunneridae</taxon>
        <taxon>Pentapetalae</taxon>
        <taxon>rosids</taxon>
        <taxon>malvids</taxon>
        <taxon>Malvales</taxon>
        <taxon>Malvaceae</taxon>
        <taxon>Malvoideae</taxon>
        <taxon>Gossypium</taxon>
    </lineage>
</organism>
<dbReference type="EMBL" id="CM001747">
    <property type="protein sequence ID" value="KJB47667.1"/>
    <property type="molecule type" value="Genomic_DNA"/>
</dbReference>
<dbReference type="PANTHER" id="PTHR33240:SF15">
    <property type="entry name" value="GAG-PRO-LIKE PROTEIN"/>
    <property type="match status" value="1"/>
</dbReference>
<protein>
    <recommendedName>
        <fullName evidence="3">Aspartic peptidase DDI1-type domain-containing protein</fullName>
    </recommendedName>
</protein>